<dbReference type="AlphaFoldDB" id="A0AAD8IL70"/>
<evidence type="ECO:0000313" key="2">
    <source>
        <dbReference type="Proteomes" id="UP001237642"/>
    </source>
</evidence>
<sequence length="129" mass="14548">MQEYKEEEMETELAKCECCGFKEDCTQDYINEVKSEFRGKWLCGLCSEAVKDEVNKQNNISNALGLEDAIKAHLSFCRKFKANPAVLVAEGMRQMLRKRSDMLLSSSSTSKKYARSTSAAQVGNDFLVL</sequence>
<accession>A0AAD8IL70</accession>
<dbReference type="PANTHER" id="PTHR33108:SF2">
    <property type="entry name" value="OS03G0665700 PROTEIN"/>
    <property type="match status" value="1"/>
</dbReference>
<keyword evidence="2" id="KW-1185">Reference proteome</keyword>
<reference evidence="1" key="2">
    <citation type="submission" date="2023-05" db="EMBL/GenBank/DDBJ databases">
        <authorList>
            <person name="Schelkunov M.I."/>
        </authorList>
    </citation>
    <scope>NUCLEOTIDE SEQUENCE</scope>
    <source>
        <strain evidence="1">Hsosn_3</strain>
        <tissue evidence="1">Leaf</tissue>
    </source>
</reference>
<dbReference type="Pfam" id="PF07911">
    <property type="entry name" value="DUF1677"/>
    <property type="match status" value="1"/>
</dbReference>
<evidence type="ECO:0000313" key="1">
    <source>
        <dbReference type="EMBL" id="KAK1387817.1"/>
    </source>
</evidence>
<comment type="caution">
    <text evidence="1">The sequence shown here is derived from an EMBL/GenBank/DDBJ whole genome shotgun (WGS) entry which is preliminary data.</text>
</comment>
<dbReference type="Proteomes" id="UP001237642">
    <property type="component" value="Unassembled WGS sequence"/>
</dbReference>
<name>A0AAD8IL70_9APIA</name>
<reference evidence="1" key="1">
    <citation type="submission" date="2023-02" db="EMBL/GenBank/DDBJ databases">
        <title>Genome of toxic invasive species Heracleum sosnowskyi carries increased number of genes despite the absence of recent whole-genome duplications.</title>
        <authorList>
            <person name="Schelkunov M."/>
            <person name="Shtratnikova V."/>
            <person name="Makarenko M."/>
            <person name="Klepikova A."/>
            <person name="Omelchenko D."/>
            <person name="Novikova G."/>
            <person name="Obukhova E."/>
            <person name="Bogdanov V."/>
            <person name="Penin A."/>
            <person name="Logacheva M."/>
        </authorList>
    </citation>
    <scope>NUCLEOTIDE SEQUENCE</scope>
    <source>
        <strain evidence="1">Hsosn_3</strain>
        <tissue evidence="1">Leaf</tissue>
    </source>
</reference>
<organism evidence="1 2">
    <name type="scientific">Heracleum sosnowskyi</name>
    <dbReference type="NCBI Taxonomy" id="360622"/>
    <lineage>
        <taxon>Eukaryota</taxon>
        <taxon>Viridiplantae</taxon>
        <taxon>Streptophyta</taxon>
        <taxon>Embryophyta</taxon>
        <taxon>Tracheophyta</taxon>
        <taxon>Spermatophyta</taxon>
        <taxon>Magnoliopsida</taxon>
        <taxon>eudicotyledons</taxon>
        <taxon>Gunneridae</taxon>
        <taxon>Pentapetalae</taxon>
        <taxon>asterids</taxon>
        <taxon>campanulids</taxon>
        <taxon>Apiales</taxon>
        <taxon>Apiaceae</taxon>
        <taxon>Apioideae</taxon>
        <taxon>apioid superclade</taxon>
        <taxon>Tordylieae</taxon>
        <taxon>Tordyliinae</taxon>
        <taxon>Heracleum</taxon>
    </lineage>
</organism>
<dbReference type="EMBL" id="JAUIZM010000004">
    <property type="protein sequence ID" value="KAK1387817.1"/>
    <property type="molecule type" value="Genomic_DNA"/>
</dbReference>
<proteinExistence type="predicted"/>
<gene>
    <name evidence="1" type="ORF">POM88_015995</name>
</gene>
<dbReference type="PANTHER" id="PTHR33108">
    <property type="entry name" value="OS01G0745000 PROTEIN"/>
    <property type="match status" value="1"/>
</dbReference>
<protein>
    <submittedName>
        <fullName evidence="1">Bromodomain-containing protein-like</fullName>
    </submittedName>
</protein>
<dbReference type="InterPro" id="IPR012876">
    <property type="entry name" value="DUF1677_pln"/>
</dbReference>